<dbReference type="EMBL" id="CP049866">
    <property type="protein sequence ID" value="QIK75266.1"/>
    <property type="molecule type" value="Genomic_DNA"/>
</dbReference>
<proteinExistence type="predicted"/>
<protein>
    <submittedName>
        <fullName evidence="1">DUF4012 domain-containing protein</fullName>
    </submittedName>
</protein>
<gene>
    <name evidence="1" type="ORF">G7071_07315</name>
</gene>
<dbReference type="KEGG" id="npi:G7071_07315"/>
<dbReference type="RefSeq" id="WP_166316777.1">
    <property type="nucleotide sequence ID" value="NZ_CP049866.1"/>
</dbReference>
<name>A0A6G7YF10_9ACTN</name>
<sequence length="618" mass="65414">MRSLSSLRKPVVLLAAAAGVVAIGVSLARVPGAAEGARAELDAAAAAIQAGDPSAATEAVDRARDDVDVVQVGLQGPAGVLGQWLPVVGTSVNDARQLGDALDALTTAAELGAGAAPELTGPGSTFFTGDRVDIPTLRRLTDTAVKVRIELTRAGDSLNRIDGTGPGGGRIDGARDEALARVVPLREGLESAEPLLEELPGMLGADGQRKYLVAILNPAELLYSGGTALSYAPLTVDDGSVEVGETVDGTTGTGMFGAQHWRKVKGNPFHRGRLKVPTAAKAPSWPVSGEEMLNAWRSIRGRNMAGLIAIDVVALGRLTEITGPIDVAGFGRIEPGGLVEAVVGSYDEFEDTNERRALNRSLVPVFRDQLFNGGDLAEKISILNTAAQGRHFALFFRDDAVQAAADELGMTGDLSDTKHDYLGVFTQNAVASKTDYWQKRVLRSRVQLAPDGSAEVRLRVDIHNDTPPYAFAGADPRTGYATRWLNASIGAFLPKGAKVSGVSVRGNPVDFVVGDYFGRPFVRQTVVFPPQSRGDLVLTYEVPAAAVVGEGGSLSYRLDADPQGMVNPQGVDVTVTWPKGFVLGDVPEDWRQVDRRTARWREPALESSPSFELTARTP</sequence>
<dbReference type="InterPro" id="IPR025101">
    <property type="entry name" value="DUF4012"/>
</dbReference>
<evidence type="ECO:0000313" key="1">
    <source>
        <dbReference type="EMBL" id="QIK75266.1"/>
    </source>
</evidence>
<accession>A0A6G7YF10</accession>
<dbReference type="Proteomes" id="UP000502035">
    <property type="component" value="Chromosome"/>
</dbReference>
<keyword evidence="2" id="KW-1185">Reference proteome</keyword>
<organism evidence="1 2">
    <name type="scientific">Nocardioides piscis</name>
    <dbReference type="NCBI Taxonomy" id="2714938"/>
    <lineage>
        <taxon>Bacteria</taxon>
        <taxon>Bacillati</taxon>
        <taxon>Actinomycetota</taxon>
        <taxon>Actinomycetes</taxon>
        <taxon>Propionibacteriales</taxon>
        <taxon>Nocardioidaceae</taxon>
        <taxon>Nocardioides</taxon>
    </lineage>
</organism>
<dbReference type="AlphaFoldDB" id="A0A6G7YF10"/>
<reference evidence="1 2" key="1">
    <citation type="submission" date="2020-03" db="EMBL/GenBank/DDBJ databases">
        <title>Nocardioides sp. nov., isolated from fish.</title>
        <authorList>
            <person name="Hyun D.-W."/>
            <person name="Bae J.-W."/>
        </authorList>
    </citation>
    <scope>NUCLEOTIDE SEQUENCE [LARGE SCALE GENOMIC DNA]</scope>
    <source>
        <strain evidence="1 2">HDW12A</strain>
    </source>
</reference>
<dbReference type="Pfam" id="PF13196">
    <property type="entry name" value="DUF4012"/>
    <property type="match status" value="1"/>
</dbReference>
<evidence type="ECO:0000313" key="2">
    <source>
        <dbReference type="Proteomes" id="UP000502035"/>
    </source>
</evidence>